<reference evidence="5 6" key="1">
    <citation type="journal article" date="2019" name="Nat. Microbiol.">
        <title>Mediterranean grassland soil C-N compound turnover is dependent on rainfall and depth, and is mediated by genomically divergent microorganisms.</title>
        <authorList>
            <person name="Diamond S."/>
            <person name="Andeer P.F."/>
            <person name="Li Z."/>
            <person name="Crits-Christoph A."/>
            <person name="Burstein D."/>
            <person name="Anantharaman K."/>
            <person name="Lane K.R."/>
            <person name="Thomas B.C."/>
            <person name="Pan C."/>
            <person name="Northen T.R."/>
            <person name="Banfield J.F."/>
        </authorList>
    </citation>
    <scope>NUCLEOTIDE SEQUENCE [LARGE SCALE GENOMIC DNA]</scope>
    <source>
        <strain evidence="5">WS_3</strain>
    </source>
</reference>
<sequence>MARPEDVEGVWAVLAEFTSFEKLERSFTGSRERLAANLFGGAWPPLDCLVAEDEGRLVGLAIVMGAYSTFWTRPLMWLEDLFVSASHRGRGVGRALLAAVAALAVERDCPRVDWAVLDWNTPAMEFYEGLGATRQGGWLAYRLEGESLAALAAEAGPP</sequence>
<evidence type="ECO:0000256" key="2">
    <source>
        <dbReference type="ARBA" id="ARBA00022679"/>
    </source>
</evidence>
<dbReference type="InterPro" id="IPR051016">
    <property type="entry name" value="Diverse_Substrate_AcTransf"/>
</dbReference>
<dbReference type="InterPro" id="IPR000182">
    <property type="entry name" value="GNAT_dom"/>
</dbReference>
<dbReference type="PANTHER" id="PTHR10545:SF29">
    <property type="entry name" value="GH14572P-RELATED"/>
    <property type="match status" value="1"/>
</dbReference>
<evidence type="ECO:0000313" key="6">
    <source>
        <dbReference type="Proteomes" id="UP000320184"/>
    </source>
</evidence>
<dbReference type="Pfam" id="PF00583">
    <property type="entry name" value="Acetyltransf_1"/>
    <property type="match status" value="1"/>
</dbReference>
<dbReference type="InterPro" id="IPR016181">
    <property type="entry name" value="Acyl_CoA_acyltransferase"/>
</dbReference>
<dbReference type="EMBL" id="VBOT01000014">
    <property type="protein sequence ID" value="TMQ53594.1"/>
    <property type="molecule type" value="Genomic_DNA"/>
</dbReference>
<comment type="similarity">
    <text evidence="1">Belongs to the acetyltransferase family.</text>
</comment>
<evidence type="ECO:0000256" key="1">
    <source>
        <dbReference type="ARBA" id="ARBA00008694"/>
    </source>
</evidence>
<name>A0A538SQD7_UNCEI</name>
<keyword evidence="2 5" id="KW-0808">Transferase</keyword>
<dbReference type="PANTHER" id="PTHR10545">
    <property type="entry name" value="DIAMINE N-ACETYLTRANSFERASE"/>
    <property type="match status" value="1"/>
</dbReference>
<dbReference type="SUPFAM" id="SSF55729">
    <property type="entry name" value="Acyl-CoA N-acyltransferases (Nat)"/>
    <property type="match status" value="1"/>
</dbReference>
<organism evidence="5 6">
    <name type="scientific">Eiseniibacteriota bacterium</name>
    <dbReference type="NCBI Taxonomy" id="2212470"/>
    <lineage>
        <taxon>Bacteria</taxon>
        <taxon>Candidatus Eiseniibacteriota</taxon>
    </lineage>
</organism>
<gene>
    <name evidence="5" type="ORF">E6K73_01105</name>
</gene>
<accession>A0A538SQD7</accession>
<dbReference type="GO" id="GO:0008080">
    <property type="term" value="F:N-acetyltransferase activity"/>
    <property type="evidence" value="ECO:0007669"/>
    <property type="project" value="UniProtKB-ARBA"/>
</dbReference>
<protein>
    <submittedName>
        <fullName evidence="5">GNAT family N-acetyltransferase</fullName>
    </submittedName>
</protein>
<dbReference type="PROSITE" id="PS51186">
    <property type="entry name" value="GNAT"/>
    <property type="match status" value="1"/>
</dbReference>
<dbReference type="FunFam" id="3.40.630.30:FF:000064">
    <property type="entry name" value="GNAT family acetyltransferase"/>
    <property type="match status" value="1"/>
</dbReference>
<proteinExistence type="inferred from homology"/>
<keyword evidence="3" id="KW-0012">Acyltransferase</keyword>
<feature type="domain" description="N-acetyltransferase" evidence="4">
    <location>
        <begin position="1"/>
        <end position="154"/>
    </location>
</feature>
<evidence type="ECO:0000313" key="5">
    <source>
        <dbReference type="EMBL" id="TMQ53594.1"/>
    </source>
</evidence>
<comment type="caution">
    <text evidence="5">The sequence shown here is derived from an EMBL/GenBank/DDBJ whole genome shotgun (WGS) entry which is preliminary data.</text>
</comment>
<dbReference type="Gene3D" id="3.40.630.30">
    <property type="match status" value="1"/>
</dbReference>
<evidence type="ECO:0000259" key="4">
    <source>
        <dbReference type="PROSITE" id="PS51186"/>
    </source>
</evidence>
<dbReference type="AlphaFoldDB" id="A0A538SQD7"/>
<dbReference type="Proteomes" id="UP000320184">
    <property type="component" value="Unassembled WGS sequence"/>
</dbReference>
<evidence type="ECO:0000256" key="3">
    <source>
        <dbReference type="ARBA" id="ARBA00023315"/>
    </source>
</evidence>
<dbReference type="CDD" id="cd04301">
    <property type="entry name" value="NAT_SF"/>
    <property type="match status" value="1"/>
</dbReference>